<name>A0ABU8YHC7_9CYAN</name>
<dbReference type="RefSeq" id="WP_340519595.1">
    <property type="nucleotide sequence ID" value="NZ_JBBLXS010000019.1"/>
</dbReference>
<accession>A0ABU8YHC7</accession>
<dbReference type="EMBL" id="JBBLXS010000019">
    <property type="protein sequence ID" value="MEK0183756.1"/>
    <property type="molecule type" value="Genomic_DNA"/>
</dbReference>
<evidence type="ECO:0000313" key="1">
    <source>
        <dbReference type="EMBL" id="MEK0183756.1"/>
    </source>
</evidence>
<evidence type="ECO:0000313" key="2">
    <source>
        <dbReference type="Proteomes" id="UP001384579"/>
    </source>
</evidence>
<organism evidence="1 2">
    <name type="scientific">Microcoleus anatoxicus PTRS2</name>
    <dbReference type="NCBI Taxonomy" id="2705321"/>
    <lineage>
        <taxon>Bacteria</taxon>
        <taxon>Bacillati</taxon>
        <taxon>Cyanobacteriota</taxon>
        <taxon>Cyanophyceae</taxon>
        <taxon>Oscillatoriophycideae</taxon>
        <taxon>Oscillatoriales</taxon>
        <taxon>Microcoleaceae</taxon>
        <taxon>Microcoleus</taxon>
        <taxon>Microcoleus anatoxicus</taxon>
    </lineage>
</organism>
<proteinExistence type="predicted"/>
<dbReference type="SUPFAM" id="SSF53756">
    <property type="entry name" value="UDP-Glycosyltransferase/glycogen phosphorylase"/>
    <property type="match status" value="1"/>
</dbReference>
<dbReference type="Gene3D" id="3.40.50.11090">
    <property type="match status" value="1"/>
</dbReference>
<comment type="caution">
    <text evidence="1">The sequence shown here is derived from an EMBL/GenBank/DDBJ whole genome shotgun (WGS) entry which is preliminary data.</text>
</comment>
<evidence type="ECO:0008006" key="3">
    <source>
        <dbReference type="Google" id="ProtNLM"/>
    </source>
</evidence>
<reference evidence="1 2" key="1">
    <citation type="journal article" date="2020" name="Harmful Algae">
        <title>Molecular and morphological characterization of a novel dihydroanatoxin-a producing Microcoleus species (cyanobacteria) from the Russian River, California, USA.</title>
        <authorList>
            <person name="Conklin K.Y."/>
            <person name="Stancheva R."/>
            <person name="Otten T.G."/>
            <person name="Fadness R."/>
            <person name="Boyer G.L."/>
            <person name="Read B."/>
            <person name="Zhang X."/>
            <person name="Sheath R.G."/>
        </authorList>
    </citation>
    <scope>NUCLEOTIDE SEQUENCE [LARGE SCALE GENOMIC DNA]</scope>
    <source>
        <strain evidence="1 2">PTRS2</strain>
    </source>
</reference>
<dbReference type="Proteomes" id="UP001384579">
    <property type="component" value="Unassembled WGS sequence"/>
</dbReference>
<gene>
    <name evidence="1" type="ORF">WMG39_02725</name>
</gene>
<protein>
    <recommendedName>
        <fullName evidence="3">Glycosyltransferase subfamily 4-like N-terminal domain-containing protein</fullName>
    </recommendedName>
</protein>
<sequence>MKITFVLPTLSLSGGIRVVSIFAERLKKRGHEVFVISVPPSKPSLIQQAKSLVRGRGWIPTPQQQPSCFDNLSVEPKIINRYRPIKNQDLPDADVIVATWWETAEWVAKLSPSKGAKAYFLQHYEVFDYLPKARVEATWNLPLHKITIAQWLVDLAHKRYGE</sequence>
<keyword evidence="2" id="KW-1185">Reference proteome</keyword>